<dbReference type="InterPro" id="IPR036291">
    <property type="entry name" value="NAD(P)-bd_dom_sf"/>
</dbReference>
<evidence type="ECO:0000256" key="2">
    <source>
        <dbReference type="ARBA" id="ARBA00022553"/>
    </source>
</evidence>
<protein>
    <submittedName>
        <fullName evidence="4">Putative nonribosomal peptide synthetase</fullName>
    </submittedName>
</protein>
<evidence type="ECO:0000259" key="3">
    <source>
        <dbReference type="Pfam" id="PF07993"/>
    </source>
</evidence>
<dbReference type="InterPro" id="IPR042099">
    <property type="entry name" value="ANL_N_sf"/>
</dbReference>
<organism evidence="4 5">
    <name type="scientific">Diaporthe ampelina</name>
    <dbReference type="NCBI Taxonomy" id="1214573"/>
    <lineage>
        <taxon>Eukaryota</taxon>
        <taxon>Fungi</taxon>
        <taxon>Dikarya</taxon>
        <taxon>Ascomycota</taxon>
        <taxon>Pezizomycotina</taxon>
        <taxon>Sordariomycetes</taxon>
        <taxon>Sordariomycetidae</taxon>
        <taxon>Diaporthales</taxon>
        <taxon>Diaporthaceae</taxon>
        <taxon>Diaporthe</taxon>
    </lineage>
</organism>
<dbReference type="SUPFAM" id="SSF56801">
    <property type="entry name" value="Acetyl-CoA synthetase-like"/>
    <property type="match status" value="1"/>
</dbReference>
<dbReference type="Pfam" id="PF23562">
    <property type="entry name" value="AMP-binding_C_3"/>
    <property type="match status" value="1"/>
</dbReference>
<proteinExistence type="predicted"/>
<dbReference type="AlphaFoldDB" id="A0A0G2G1M6"/>
<dbReference type="OrthoDB" id="429813at2759"/>
<reference evidence="4 5" key="1">
    <citation type="submission" date="2015-05" db="EMBL/GenBank/DDBJ databases">
        <title>Distinctive expansion of gene families associated with plant cell wall degradation and secondary metabolism in the genomes of grapevine trunk pathogens.</title>
        <authorList>
            <person name="Lawrence D.P."/>
            <person name="Travadon R."/>
            <person name="Rolshausen P.E."/>
            <person name="Baumgartner K."/>
        </authorList>
    </citation>
    <scope>NUCLEOTIDE SEQUENCE [LARGE SCALE GENOMIC DNA]</scope>
    <source>
        <strain evidence="4">DA912</strain>
    </source>
</reference>
<evidence type="ECO:0000256" key="1">
    <source>
        <dbReference type="ARBA" id="ARBA00022450"/>
    </source>
</evidence>
<dbReference type="PANTHER" id="PTHR43439:SF2">
    <property type="entry name" value="ENZYME, PUTATIVE (JCVI)-RELATED"/>
    <property type="match status" value="1"/>
</dbReference>
<dbReference type="Gene3D" id="3.40.50.12780">
    <property type="entry name" value="N-terminal domain of ligase-like"/>
    <property type="match status" value="1"/>
</dbReference>
<keyword evidence="1" id="KW-0596">Phosphopantetheine</keyword>
<dbReference type="Pfam" id="PF07993">
    <property type="entry name" value="NAD_binding_4"/>
    <property type="match status" value="1"/>
</dbReference>
<dbReference type="STRING" id="1214573.A0A0G2G1M6"/>
<dbReference type="InterPro" id="IPR013120">
    <property type="entry name" value="FAR_NAD-bd"/>
</dbReference>
<dbReference type="InterPro" id="IPR051414">
    <property type="entry name" value="Adenylate-forming_Reductase"/>
</dbReference>
<evidence type="ECO:0000313" key="5">
    <source>
        <dbReference type="Proteomes" id="UP000034680"/>
    </source>
</evidence>
<accession>A0A0G2G1M6</accession>
<feature type="domain" description="Thioester reductase (TE)" evidence="3">
    <location>
        <begin position="434"/>
        <end position="679"/>
    </location>
</feature>
<dbReference type="PANTHER" id="PTHR43439">
    <property type="entry name" value="PHENYLACETATE-COENZYME A LIGASE"/>
    <property type="match status" value="1"/>
</dbReference>
<dbReference type="Gene3D" id="3.40.50.720">
    <property type="entry name" value="NAD(P)-binding Rossmann-like Domain"/>
    <property type="match status" value="1"/>
</dbReference>
<sequence length="828" mass="91523">MSVVFTDPAQPLSLLSIEKSLDSAPVGGAIVPPSILEEVATSESAMKRFETLRYVFYGGAALSDDAGRAISDKTHLCSQIGSTECVVFATHLTDKSDWDYLCFGSDWSGYEFRPSDLPGIYEMILVRDDDKADFQAVFWGNSLTEFATGDLYSKHANKPDHWKHEGRLDDVIVFSNGEKLNPIMNEKLIASHALVKSCMYVGNRRPQPAVILEMEGGNASRPPSSEIVEAVWPLVEQANKGSPRYSQVQKSHVIITDASKPFLRTAKGGLKRAQTAQLFDPEIRELYNNTAVQASILVPPCDIKDRQGLQDFVLSAYREATGNGPLHLDQDIFQLGADSSSIQPSISHLKACIFSLDINIDTSSITPRAVYANPTPRSMVEFLGGLLQPQDSSATTPVDRKKELQEVYVRYHVQLPAARWSTRQAVGARSTVLLTGSTGNLGSYLLDVLLKRDDVEEVICLNRNKNAAENQVRSNSDKGLRADFNNQSVKFVHADLSQPQFGLDLSTYDYISSRTDIILHNQWPVNFSLSLASFEPQLQGMLNLIHFAAQAARRPKFCFVSSIGAVNNWRHQLSLRNAVHQVPEQHFTDLCLASHGYGESKAIASHLLYHATLQCRLRGLTIRLGQLAGPADSDHGTWNKTEWLPSLVMTSHELGALPQTIPLLTEVDWIPADRAAQVISELLFNTPMTRADSGPGKSAIFNLANPRTVSWATLVPTIRSHLGNSCTVVSFREWLDLLEKMGRDERSKDASARLPALKLLDFFREMQEGHDRGAQQTLLSMESSMDASPSLARLGAVDGSMMARWLRQWGLPSRTTAFSTVGSEKARL</sequence>
<dbReference type="SUPFAM" id="SSF51735">
    <property type="entry name" value="NAD(P)-binding Rossmann-fold domains"/>
    <property type="match status" value="1"/>
</dbReference>
<comment type="caution">
    <text evidence="4">The sequence shown here is derived from an EMBL/GenBank/DDBJ whole genome shotgun (WGS) entry which is preliminary data.</text>
</comment>
<dbReference type="Proteomes" id="UP000034680">
    <property type="component" value="Unassembled WGS sequence"/>
</dbReference>
<name>A0A0G2G1M6_9PEZI</name>
<keyword evidence="2" id="KW-0597">Phosphoprotein</keyword>
<gene>
    <name evidence="4" type="ORF">UCDDA912_g00024</name>
</gene>
<dbReference type="EMBL" id="LCUC01000005">
    <property type="protein sequence ID" value="KKY39954.1"/>
    <property type="molecule type" value="Genomic_DNA"/>
</dbReference>
<evidence type="ECO:0000313" key="4">
    <source>
        <dbReference type="EMBL" id="KKY39954.1"/>
    </source>
</evidence>
<keyword evidence="5" id="KW-1185">Reference proteome</keyword>
<reference evidence="4 5" key="2">
    <citation type="submission" date="2015-05" db="EMBL/GenBank/DDBJ databases">
        <authorList>
            <person name="Morales-Cruz A."/>
            <person name="Amrine K.C."/>
            <person name="Cantu D."/>
        </authorList>
    </citation>
    <scope>NUCLEOTIDE SEQUENCE [LARGE SCALE GENOMIC DNA]</scope>
    <source>
        <strain evidence="4">DA912</strain>
    </source>
</reference>